<sequence length="148" mass="16169">MMLSSDLIVRHEAEIEGVNFEVFFAIDDELATSTVPNPHAIFQSILAEAGISVEASSAGDDAEEESDNETEMVQKLKKEDIRRMVAQLRCFAAEKCPKMLSEVASTEAALTAYVCKKAVMNGTTAKVSPLIVEGWIGRIEWMDGLKDG</sequence>
<evidence type="ECO:0000313" key="2">
    <source>
        <dbReference type="Proteomes" id="UP000030665"/>
    </source>
</evidence>
<dbReference type="EMBL" id="HG806244">
    <property type="protein sequence ID" value="CDW57961.1"/>
    <property type="molecule type" value="Genomic_DNA"/>
</dbReference>
<accession>A0A077ZC37</accession>
<reference evidence="1" key="1">
    <citation type="submission" date="2014-01" db="EMBL/GenBank/DDBJ databases">
        <authorList>
            <person name="Aslett M."/>
        </authorList>
    </citation>
    <scope>NUCLEOTIDE SEQUENCE</scope>
</reference>
<evidence type="ECO:0000313" key="1">
    <source>
        <dbReference type="EMBL" id="CDW57961.1"/>
    </source>
</evidence>
<dbReference type="AlphaFoldDB" id="A0A077ZC37"/>
<dbReference type="Proteomes" id="UP000030665">
    <property type="component" value="Unassembled WGS sequence"/>
</dbReference>
<gene>
    <name evidence="1" type="ORF">TTRE_0000626201</name>
</gene>
<protein>
    <submittedName>
        <fullName evidence="1">Uncharacterized protein</fullName>
    </submittedName>
</protein>
<name>A0A077ZC37_TRITR</name>
<keyword evidence="2" id="KW-1185">Reference proteome</keyword>
<organism evidence="1 2">
    <name type="scientific">Trichuris trichiura</name>
    <name type="common">Whipworm</name>
    <name type="synonym">Trichocephalus trichiurus</name>
    <dbReference type="NCBI Taxonomy" id="36087"/>
    <lineage>
        <taxon>Eukaryota</taxon>
        <taxon>Metazoa</taxon>
        <taxon>Ecdysozoa</taxon>
        <taxon>Nematoda</taxon>
        <taxon>Enoplea</taxon>
        <taxon>Dorylaimia</taxon>
        <taxon>Trichinellida</taxon>
        <taxon>Trichuridae</taxon>
        <taxon>Trichuris</taxon>
    </lineage>
</organism>
<proteinExistence type="predicted"/>
<reference evidence="1" key="2">
    <citation type="submission" date="2014-03" db="EMBL/GenBank/DDBJ databases">
        <title>The whipworm genome and dual-species transcriptomics of an intimate host-pathogen interaction.</title>
        <authorList>
            <person name="Foth B.J."/>
            <person name="Tsai I.J."/>
            <person name="Reid A.J."/>
            <person name="Bancroft A.J."/>
            <person name="Nichol S."/>
            <person name="Tracey A."/>
            <person name="Holroyd N."/>
            <person name="Cotton J.A."/>
            <person name="Stanley E.J."/>
            <person name="Zarowiecki M."/>
            <person name="Liu J.Z."/>
            <person name="Huckvale T."/>
            <person name="Cooper P.J."/>
            <person name="Grencis R.K."/>
            <person name="Berriman M."/>
        </authorList>
    </citation>
    <scope>NUCLEOTIDE SEQUENCE [LARGE SCALE GENOMIC DNA]</scope>
</reference>